<organism evidence="8 9">
    <name type="scientific">Eiseniibacteriota bacterium</name>
    <dbReference type="NCBI Taxonomy" id="2212470"/>
    <lineage>
        <taxon>Bacteria</taxon>
        <taxon>Candidatus Eiseniibacteriota</taxon>
    </lineage>
</organism>
<feature type="transmembrane region" description="Helical" evidence="6">
    <location>
        <begin position="278"/>
        <end position="299"/>
    </location>
</feature>
<dbReference type="GO" id="GO:0007165">
    <property type="term" value="P:signal transduction"/>
    <property type="evidence" value="ECO:0007669"/>
    <property type="project" value="UniProtKB-ARBA"/>
</dbReference>
<keyword evidence="4 6" id="KW-0472">Membrane</keyword>
<dbReference type="GO" id="GO:0003824">
    <property type="term" value="F:catalytic activity"/>
    <property type="evidence" value="ECO:0007669"/>
    <property type="project" value="UniProtKB-ARBA"/>
</dbReference>
<proteinExistence type="predicted"/>
<evidence type="ECO:0000256" key="3">
    <source>
        <dbReference type="ARBA" id="ARBA00022989"/>
    </source>
</evidence>
<evidence type="ECO:0000256" key="2">
    <source>
        <dbReference type="ARBA" id="ARBA00022692"/>
    </source>
</evidence>
<gene>
    <name evidence="8" type="ORF">E6K73_06965</name>
</gene>
<evidence type="ECO:0000256" key="1">
    <source>
        <dbReference type="ARBA" id="ARBA00004370"/>
    </source>
</evidence>
<protein>
    <recommendedName>
        <fullName evidence="7">CHASE domain-containing protein</fullName>
    </recommendedName>
</protein>
<dbReference type="Pfam" id="PF03924">
    <property type="entry name" value="CHASE"/>
    <property type="match status" value="1"/>
</dbReference>
<dbReference type="PROSITE" id="PS50839">
    <property type="entry name" value="CHASE"/>
    <property type="match status" value="1"/>
</dbReference>
<keyword evidence="2 6" id="KW-0812">Transmembrane</keyword>
<feature type="domain" description="CHASE" evidence="7">
    <location>
        <begin position="127"/>
        <end position="215"/>
    </location>
</feature>
<sequence length="356" mass="38881">MSDPPAGGERGPASLLDRLASVQAASGRALRAHWIPLATAVALAAFGVWLDRLLRTEDDFRIRGTVEAEAGRLRSEIAEMSDARPQSLAQSAARWQYRLDGPQPAWQADLTGLVRDDLQYGAVAWLEPSLELRWVEPPTARLPRFPLDPQDDEVRGAALDLLRARGEPSISWTVPLASGHRQIVALAPMFRGERPAGYLMGVIRARDLLDVALHEAIVSGYSVTVYEGPYLLYGPTWEQSGPEGQWSRDAELHVGSLGWRIKVWPSAELAARLEGHGASAAVALVALLAIAVPIGIHLAQKAARRRVVPGGTGGAEYCNRQESEPGEADLARRVHRLHSQEQHDDEDEQADQRAVE</sequence>
<feature type="region of interest" description="Disordered" evidence="5">
    <location>
        <begin position="312"/>
        <end position="356"/>
    </location>
</feature>
<comment type="subcellular location">
    <subcellularLocation>
        <location evidence="1">Membrane</location>
    </subcellularLocation>
</comment>
<evidence type="ECO:0000313" key="9">
    <source>
        <dbReference type="Proteomes" id="UP000320184"/>
    </source>
</evidence>
<evidence type="ECO:0000256" key="6">
    <source>
        <dbReference type="SAM" id="Phobius"/>
    </source>
</evidence>
<dbReference type="AlphaFoldDB" id="A0A538SHV9"/>
<name>A0A538SHV9_UNCEI</name>
<dbReference type="Proteomes" id="UP000320184">
    <property type="component" value="Unassembled WGS sequence"/>
</dbReference>
<evidence type="ECO:0000313" key="8">
    <source>
        <dbReference type="EMBL" id="TMQ50953.1"/>
    </source>
</evidence>
<evidence type="ECO:0000259" key="7">
    <source>
        <dbReference type="PROSITE" id="PS50839"/>
    </source>
</evidence>
<dbReference type="GO" id="GO:0016020">
    <property type="term" value="C:membrane"/>
    <property type="evidence" value="ECO:0007669"/>
    <property type="project" value="UniProtKB-SubCell"/>
</dbReference>
<accession>A0A538SHV9</accession>
<evidence type="ECO:0000256" key="4">
    <source>
        <dbReference type="ARBA" id="ARBA00023136"/>
    </source>
</evidence>
<dbReference type="SMART" id="SM01079">
    <property type="entry name" value="CHASE"/>
    <property type="match status" value="1"/>
</dbReference>
<evidence type="ECO:0000256" key="5">
    <source>
        <dbReference type="SAM" id="MobiDB-lite"/>
    </source>
</evidence>
<dbReference type="EMBL" id="VBOT01000086">
    <property type="protein sequence ID" value="TMQ50953.1"/>
    <property type="molecule type" value="Genomic_DNA"/>
</dbReference>
<dbReference type="InterPro" id="IPR006189">
    <property type="entry name" value="CHASE_dom"/>
</dbReference>
<comment type="caution">
    <text evidence="8">The sequence shown here is derived from an EMBL/GenBank/DDBJ whole genome shotgun (WGS) entry which is preliminary data.</text>
</comment>
<reference evidence="8 9" key="1">
    <citation type="journal article" date="2019" name="Nat. Microbiol.">
        <title>Mediterranean grassland soil C-N compound turnover is dependent on rainfall and depth, and is mediated by genomically divergent microorganisms.</title>
        <authorList>
            <person name="Diamond S."/>
            <person name="Andeer P.F."/>
            <person name="Li Z."/>
            <person name="Crits-Christoph A."/>
            <person name="Burstein D."/>
            <person name="Anantharaman K."/>
            <person name="Lane K.R."/>
            <person name="Thomas B.C."/>
            <person name="Pan C."/>
            <person name="Northen T.R."/>
            <person name="Banfield J.F."/>
        </authorList>
    </citation>
    <scope>NUCLEOTIDE SEQUENCE [LARGE SCALE GENOMIC DNA]</scope>
    <source>
        <strain evidence="8">WS_3</strain>
    </source>
</reference>
<dbReference type="InterPro" id="IPR042240">
    <property type="entry name" value="CHASE_sf"/>
</dbReference>
<keyword evidence="3 6" id="KW-1133">Transmembrane helix</keyword>
<dbReference type="Gene3D" id="3.30.450.350">
    <property type="entry name" value="CHASE domain"/>
    <property type="match status" value="1"/>
</dbReference>